<comment type="caution">
    <text evidence="1">The sequence shown here is derived from an EMBL/GenBank/DDBJ whole genome shotgun (WGS) entry which is preliminary data.</text>
</comment>
<dbReference type="EMBL" id="JAADJZ010000022">
    <property type="protein sequence ID" value="KAF2867598.1"/>
    <property type="molecule type" value="Genomic_DNA"/>
</dbReference>
<proteinExistence type="predicted"/>
<organism evidence="1 2">
    <name type="scientific">Massariosphaeria phaeospora</name>
    <dbReference type="NCBI Taxonomy" id="100035"/>
    <lineage>
        <taxon>Eukaryota</taxon>
        <taxon>Fungi</taxon>
        <taxon>Dikarya</taxon>
        <taxon>Ascomycota</taxon>
        <taxon>Pezizomycotina</taxon>
        <taxon>Dothideomycetes</taxon>
        <taxon>Pleosporomycetidae</taxon>
        <taxon>Pleosporales</taxon>
        <taxon>Pleosporales incertae sedis</taxon>
        <taxon>Massariosphaeria</taxon>
    </lineage>
</organism>
<sequence length="347" mass="39063">MPDTTITVKLRDPRTKPPSTREFTLPVARLTLTSAYFRHHLREPLSKHRDGIFRLNFPDFAIFEIYTEWLRSGEIFTKSGLRQLISPTKSRKTRSLEEKARAAYADYLGAWFLGSWVQDSVFKDVVVSAVLHRINDTEGCPREFLRALRPSLVDVVFTASKKGDPIRSLIFAAVSRFAEEEDVEKFVPGDNMEEYPRDFTRELMIHLFTTYRTESRRLSMGNTYSNSTSGSTIASTATSASVLSSNTIIPPEPFVGPMDDVFSYASHVSWPSSYTPSQPSSSDQTVTGTNTSATSVYEVGPAQSTSVSSHWAWPEHPEEDCMFHEHTRLGKPCHRNVIESDGVSNEC</sequence>
<evidence type="ECO:0000313" key="2">
    <source>
        <dbReference type="Proteomes" id="UP000481861"/>
    </source>
</evidence>
<evidence type="ECO:0000313" key="1">
    <source>
        <dbReference type="EMBL" id="KAF2867598.1"/>
    </source>
</evidence>
<gene>
    <name evidence="1" type="ORF">BDV95DRAFT_581325</name>
</gene>
<accession>A0A7C8M3S7</accession>
<reference evidence="1 2" key="1">
    <citation type="submission" date="2020-01" db="EMBL/GenBank/DDBJ databases">
        <authorList>
            <consortium name="DOE Joint Genome Institute"/>
            <person name="Haridas S."/>
            <person name="Albert R."/>
            <person name="Binder M."/>
            <person name="Bloem J."/>
            <person name="Labutti K."/>
            <person name="Salamov A."/>
            <person name="Andreopoulos B."/>
            <person name="Baker S.E."/>
            <person name="Barry K."/>
            <person name="Bills G."/>
            <person name="Bluhm B.H."/>
            <person name="Cannon C."/>
            <person name="Castanera R."/>
            <person name="Culley D.E."/>
            <person name="Daum C."/>
            <person name="Ezra D."/>
            <person name="Gonzalez J.B."/>
            <person name="Henrissat B."/>
            <person name="Kuo A."/>
            <person name="Liang C."/>
            <person name="Lipzen A."/>
            <person name="Lutzoni F."/>
            <person name="Magnuson J."/>
            <person name="Mondo S."/>
            <person name="Nolan M."/>
            <person name="Ohm R."/>
            <person name="Pangilinan J."/>
            <person name="Park H.-J.H."/>
            <person name="Ramirez L."/>
            <person name="Alfaro M."/>
            <person name="Sun H."/>
            <person name="Tritt A."/>
            <person name="Yoshinaga Y."/>
            <person name="Zwiers L.-H.L."/>
            <person name="Turgeon B.G."/>
            <person name="Goodwin S.B."/>
            <person name="Spatafora J.W."/>
            <person name="Crous P.W."/>
            <person name="Grigoriev I.V."/>
        </authorList>
    </citation>
    <scope>NUCLEOTIDE SEQUENCE [LARGE SCALE GENOMIC DNA]</scope>
    <source>
        <strain evidence="1 2">CBS 611.86</strain>
    </source>
</reference>
<dbReference type="Proteomes" id="UP000481861">
    <property type="component" value="Unassembled WGS sequence"/>
</dbReference>
<dbReference type="AlphaFoldDB" id="A0A7C8M3S7"/>
<protein>
    <recommendedName>
        <fullName evidence="3">BTB domain-containing protein</fullName>
    </recommendedName>
</protein>
<dbReference type="OrthoDB" id="3798073at2759"/>
<name>A0A7C8M3S7_9PLEO</name>
<keyword evidence="2" id="KW-1185">Reference proteome</keyword>
<evidence type="ECO:0008006" key="3">
    <source>
        <dbReference type="Google" id="ProtNLM"/>
    </source>
</evidence>